<gene>
    <name evidence="2" type="ordered locus">Nmlp_1091</name>
</gene>
<evidence type="ECO:0000313" key="2">
    <source>
        <dbReference type="EMBL" id="CCQ35302.1"/>
    </source>
</evidence>
<dbReference type="InterPro" id="IPR021671">
    <property type="entry name" value="PD(D/E)XK_Endonuc"/>
</dbReference>
<evidence type="ECO:0000313" key="3">
    <source>
        <dbReference type="Proteomes" id="UP000011867"/>
    </source>
</evidence>
<proteinExistence type="predicted"/>
<dbReference type="Proteomes" id="UP000011867">
    <property type="component" value="Chromosome"/>
</dbReference>
<dbReference type="RefSeq" id="WP_015408152.1">
    <property type="nucleotide sequence ID" value="NC_020388.1"/>
</dbReference>
<keyword evidence="3" id="KW-1185">Reference proteome</keyword>
<dbReference type="EMBL" id="HF582854">
    <property type="protein sequence ID" value="CCQ35302.1"/>
    <property type="molecule type" value="Genomic_DNA"/>
</dbReference>
<dbReference type="AlphaFoldDB" id="M1XN28"/>
<dbReference type="GO" id="GO:0003676">
    <property type="term" value="F:nucleic acid binding"/>
    <property type="evidence" value="ECO:0007669"/>
    <property type="project" value="InterPro"/>
</dbReference>
<sequence length="139" mass="15343">MNTKQTGDTSEAAVIAELIGRGYTVSIPFGDNDPYDLVVDSAESLHRVQVKTGWIEDGCLRFKTGSKTTEDGSTRVTDYSPEDVDAFAIRCRDTETLYWVPIAIAGKKNTYLRIDPAQIEHPNITRAEGFLFDAALPDV</sequence>
<dbReference type="GeneID" id="14652171"/>
<dbReference type="OrthoDB" id="350649at2157"/>
<reference evidence="2 3" key="1">
    <citation type="journal article" date="2013" name="Genome Announc.">
        <title>Genome of the haloarchaeon Natronomonas moolapensis, a neutrophilic member of a previously haloalkaliphilic genus.</title>
        <authorList>
            <person name="Dyall-Smith M.L."/>
            <person name="Pfeiffer F."/>
            <person name="Oberwinkler T."/>
            <person name="Klee K."/>
            <person name="Rampp M."/>
            <person name="Palm P."/>
            <person name="Gross K."/>
            <person name="Schuster S.C."/>
            <person name="Oesterhelt D."/>
        </authorList>
    </citation>
    <scope>NUCLEOTIDE SEQUENCE [LARGE SCALE GENOMIC DNA]</scope>
    <source>
        <strain evidence="3">DSM 18674 / JCM 14361 / 8.8.11</strain>
    </source>
</reference>
<dbReference type="eggNOG" id="arCOG10716">
    <property type="taxonomic scope" value="Archaea"/>
</dbReference>
<dbReference type="Pfam" id="PF11645">
    <property type="entry name" value="PDDEXK_5"/>
    <property type="match status" value="1"/>
</dbReference>
<dbReference type="InterPro" id="IPR011856">
    <property type="entry name" value="tRNA_endonuc-like_dom_sf"/>
</dbReference>
<name>M1XN28_NATM8</name>
<dbReference type="KEGG" id="nmo:Nmlp_1091"/>
<accession>M1XN28</accession>
<dbReference type="HOGENOM" id="CLU_1821068_0_0_2"/>
<evidence type="ECO:0000259" key="1">
    <source>
        <dbReference type="Pfam" id="PF11645"/>
    </source>
</evidence>
<organism evidence="2 3">
    <name type="scientific">Natronomonas moolapensis (strain DSM 18674 / CECT 7526 / JCM 14361 / 8.8.11)</name>
    <dbReference type="NCBI Taxonomy" id="268739"/>
    <lineage>
        <taxon>Archaea</taxon>
        <taxon>Methanobacteriati</taxon>
        <taxon>Methanobacteriota</taxon>
        <taxon>Stenosarchaea group</taxon>
        <taxon>Halobacteria</taxon>
        <taxon>Halobacteriales</taxon>
        <taxon>Natronomonadaceae</taxon>
        <taxon>Natronomonas</taxon>
    </lineage>
</organism>
<protein>
    <recommendedName>
        <fullName evidence="1">PD(D/E)XK endonuclease domain-containing protein</fullName>
    </recommendedName>
</protein>
<feature type="domain" description="PD(D/E)XK endonuclease" evidence="1">
    <location>
        <begin position="1"/>
        <end position="132"/>
    </location>
</feature>
<dbReference type="STRING" id="268739.Nmlp_1091"/>
<dbReference type="Gene3D" id="3.40.1350.10">
    <property type="match status" value="1"/>
</dbReference>